<dbReference type="OMA" id="FELNPWS"/>
<evidence type="ECO:0000313" key="4">
    <source>
        <dbReference type="EMBL" id="PMB72609.1"/>
    </source>
</evidence>
<evidence type="ECO:0000256" key="2">
    <source>
        <dbReference type="PIRNR" id="PIRNR038972"/>
    </source>
</evidence>
<comment type="pathway">
    <text evidence="2">tRNA modification; wybutosine-tRNA(Phe) biosynthesis.</text>
</comment>
<comment type="subcellular location">
    <subcellularLocation>
        <location evidence="2">Cytoplasm</location>
    </subcellularLocation>
</comment>
<proteinExistence type="inferred from homology"/>
<dbReference type="GO" id="GO:0008175">
    <property type="term" value="F:tRNA methyltransferase activity"/>
    <property type="evidence" value="ECO:0007669"/>
    <property type="project" value="TreeGrafter"/>
</dbReference>
<keyword evidence="2" id="KW-0949">S-adenosyl-L-methionine</keyword>
<comment type="function">
    <text evidence="2">S-adenosyl-L-methionine-dependent transferase that acts as a component of the wybutosine biosynthesis pathway. Wybutosine is a hyper modified guanosine with a tricyclic base found at the 3'-position adjacent to the anticodon of eukaryotic phenylalanine tRNA. Catalyzes the transfer of the alpha-amino-alpha-carboxypropyl (acp) group from S-adenosyl-L-methionine to the C-7 position of 4-demethylwyosine (imG-14) to produce wybutosine-86.</text>
</comment>
<comment type="catalytic activity">
    <reaction evidence="1">
        <text>4-demethylwyosine(37) in tRNA(Phe) + S-adenosyl-L-methionine = 4-demethyl-7-[(3S)-3-amino-3-carboxypropyl]wyosine(37) in tRNA(Phe) + S-methyl-5'-thioadenosine + H(+)</text>
        <dbReference type="Rhea" id="RHEA:36355"/>
        <dbReference type="Rhea" id="RHEA-COMP:10164"/>
        <dbReference type="Rhea" id="RHEA-COMP:10378"/>
        <dbReference type="ChEBI" id="CHEBI:15378"/>
        <dbReference type="ChEBI" id="CHEBI:17509"/>
        <dbReference type="ChEBI" id="CHEBI:59789"/>
        <dbReference type="ChEBI" id="CHEBI:64315"/>
        <dbReference type="ChEBI" id="CHEBI:73550"/>
        <dbReference type="EC" id="2.5.1.114"/>
    </reaction>
</comment>
<dbReference type="SUPFAM" id="SSF53335">
    <property type="entry name" value="S-adenosyl-L-methionine-dependent methyltransferases"/>
    <property type="match status" value="1"/>
</dbReference>
<dbReference type="UniPathway" id="UPA00375"/>
<name>A0A2N6NZA0_BEABA</name>
<gene>
    <name evidence="4" type="primary">trm12</name>
    <name evidence="4" type="ORF">BM221_000023</name>
</gene>
<sequence>MPKQQPHNPIQAAVKSWLVGQPPPDGEEGEAWRDCLLCAAPKRFTIYEPMALLPSGSFSKPIWVNTLKACTEEISAALWTLLLKELSFVAKSPLTNLAINEGIPLQKSGESSDENVLRSPTGLRMLYGDFGPSDTANETPTTEEFEKAFWVSTKQNGIHQMWAPRWTMFSRGNVKEKARLLAFERPESASGDPSWAVDLYGGIGYFVFSYAALGMRVLCWEINPWSVEGLRRGARANRWSVRVVSDPADLARPVEEVLKGGEQIVVFLEDNQLAQGKIRRLQEKGACMRIAHINGGFLPTSEPTWEPAWNMARPSTALQTWLHLHENVGVHDIAVRKADIEERFRQWNRTQGTLRDVSISHVEQVKTFAPGVWHCVFDVCIANVANLDI</sequence>
<evidence type="ECO:0000259" key="3">
    <source>
        <dbReference type="PROSITE" id="PS51684"/>
    </source>
</evidence>
<evidence type="ECO:0000256" key="1">
    <source>
        <dbReference type="ARBA" id="ARBA00049400"/>
    </source>
</evidence>
<evidence type="ECO:0000313" key="5">
    <source>
        <dbReference type="Proteomes" id="UP000235728"/>
    </source>
</evidence>
<dbReference type="InterPro" id="IPR029063">
    <property type="entry name" value="SAM-dependent_MTases_sf"/>
</dbReference>
<dbReference type="GO" id="GO:0031591">
    <property type="term" value="P:wybutosine biosynthetic process"/>
    <property type="evidence" value="ECO:0007669"/>
    <property type="project" value="InterPro"/>
</dbReference>
<dbReference type="PANTHER" id="PTHR23245">
    <property type="entry name" value="TRNA METHYLTRANSFERASE"/>
    <property type="match status" value="1"/>
</dbReference>
<dbReference type="PANTHER" id="PTHR23245:SF25">
    <property type="entry name" value="TRNA WYBUTOSINE-SYNTHESIZING PROTEIN 2 HOMOLOG"/>
    <property type="match status" value="1"/>
</dbReference>
<keyword evidence="2" id="KW-0819">tRNA processing</keyword>
<dbReference type="InterPro" id="IPR030382">
    <property type="entry name" value="MeTrfase_TRM5/TYW2"/>
</dbReference>
<reference evidence="4 5" key="1">
    <citation type="journal article" date="2016" name="Appl. Microbiol. Biotechnol.">
        <title>Characterization of T-DNA insertion mutants with decreased virulence in the entomopathogenic fungus Beauveria bassiana JEF-007.</title>
        <authorList>
            <person name="Kim S."/>
            <person name="Lee S.J."/>
            <person name="Nai Y.S."/>
            <person name="Yu J.S."/>
            <person name="Lee M.R."/>
            <person name="Yang Y.T."/>
            <person name="Kim J.S."/>
        </authorList>
    </citation>
    <scope>NUCLEOTIDE SEQUENCE [LARGE SCALE GENOMIC DNA]</scope>
    <source>
        <strain evidence="4 5">JEF-007</strain>
    </source>
</reference>
<keyword evidence="2" id="KW-0808">Transferase</keyword>
<organism evidence="4 5">
    <name type="scientific">Beauveria bassiana</name>
    <name type="common">White muscardine disease fungus</name>
    <name type="synonym">Tritirachium shiotae</name>
    <dbReference type="NCBI Taxonomy" id="176275"/>
    <lineage>
        <taxon>Eukaryota</taxon>
        <taxon>Fungi</taxon>
        <taxon>Dikarya</taxon>
        <taxon>Ascomycota</taxon>
        <taxon>Pezizomycotina</taxon>
        <taxon>Sordariomycetes</taxon>
        <taxon>Hypocreomycetidae</taxon>
        <taxon>Hypocreales</taxon>
        <taxon>Cordycipitaceae</taxon>
        <taxon>Beauveria</taxon>
    </lineage>
</organism>
<protein>
    <recommendedName>
        <fullName evidence="2">tRNA wybutosine-synthesizing protein 2</fullName>
        <shortName evidence="2">tRNA-yW-synthesizing protein 2</shortName>
    </recommendedName>
    <alternativeName>
        <fullName evidence="2">tRNA(Phe) (4-demethylwyosine(37)-C(7)) aminocarboxypropyltransferase</fullName>
    </alternativeName>
</protein>
<dbReference type="GO" id="GO:0008757">
    <property type="term" value="F:S-adenosylmethionine-dependent methyltransferase activity"/>
    <property type="evidence" value="ECO:0007669"/>
    <property type="project" value="InterPro"/>
</dbReference>
<dbReference type="PROSITE" id="PS51684">
    <property type="entry name" value="SAM_MT_TRM5_TYW2"/>
    <property type="match status" value="1"/>
</dbReference>
<dbReference type="InterPro" id="IPR026274">
    <property type="entry name" value="tRNA_wybutosine_synth_prot_2"/>
</dbReference>
<dbReference type="PIRSF" id="PIRSF038972">
    <property type="entry name" value="Trm12"/>
    <property type="match status" value="1"/>
</dbReference>
<comment type="similarity">
    <text evidence="2">Belongs to the class I-like SAM-binding methyltransferase superfamily. TRM5/TYW2 family.</text>
</comment>
<comment type="caution">
    <text evidence="4">The sequence shown here is derived from an EMBL/GenBank/DDBJ whole genome shotgun (WGS) entry which is preliminary data.</text>
</comment>
<feature type="domain" description="SAM-dependent methyltransferase TRM5/TYW2-type" evidence="3">
    <location>
        <begin position="86"/>
        <end position="383"/>
    </location>
</feature>
<dbReference type="GO" id="GO:0005737">
    <property type="term" value="C:cytoplasm"/>
    <property type="evidence" value="ECO:0007669"/>
    <property type="project" value="UniProtKB-SubCell"/>
</dbReference>
<dbReference type="Gene3D" id="3.40.50.150">
    <property type="entry name" value="Vaccinia Virus protein VP39"/>
    <property type="match status" value="1"/>
</dbReference>
<dbReference type="GO" id="GO:0102522">
    <property type="term" value="F:tRNA 4-demethylwyosine alpha-amino-alpha-carboxypropyltransferase activity"/>
    <property type="evidence" value="ECO:0007669"/>
    <property type="project" value="UniProtKB-EC"/>
</dbReference>
<accession>A0A2N6NZA0</accession>
<dbReference type="GO" id="GO:0030488">
    <property type="term" value="P:tRNA methylation"/>
    <property type="evidence" value="ECO:0007669"/>
    <property type="project" value="TreeGrafter"/>
</dbReference>
<dbReference type="AlphaFoldDB" id="A0A2N6NZA0"/>
<keyword evidence="2" id="KW-0963">Cytoplasm</keyword>
<dbReference type="EMBL" id="MRVG01000001">
    <property type="protein sequence ID" value="PMB72609.1"/>
    <property type="molecule type" value="Genomic_DNA"/>
</dbReference>
<dbReference type="Proteomes" id="UP000235728">
    <property type="component" value="Unassembled WGS sequence"/>
</dbReference>